<evidence type="ECO:0000256" key="1">
    <source>
        <dbReference type="SAM" id="Phobius"/>
    </source>
</evidence>
<feature type="transmembrane region" description="Helical" evidence="1">
    <location>
        <begin position="6"/>
        <end position="25"/>
    </location>
</feature>
<keyword evidence="3" id="KW-1185">Reference proteome</keyword>
<proteinExistence type="predicted"/>
<sequence>MYKYYYLFDIVCLILIYFTCFLPRWKKDKKSLFLKSILYIYISFVLYFTLIPFIIPIPYINFNISSVNLNLVPFNDILHGYGGSIRELVLNIVMMLPFGIMIPFIYKKNFFQLSNTLWALV</sequence>
<dbReference type="STRING" id="1527.SAMN04489757_11487"/>
<dbReference type="AlphaFoldDB" id="A0A1I5FKC2"/>
<reference evidence="2 3" key="1">
    <citation type="submission" date="2016-10" db="EMBL/GenBank/DDBJ databases">
        <authorList>
            <person name="de Groot N.N."/>
        </authorList>
    </citation>
    <scope>NUCLEOTIDE SEQUENCE [LARGE SCALE GENOMIC DNA]</scope>
    <source>
        <strain evidence="2 3">DSM 1283</strain>
    </source>
</reference>
<evidence type="ECO:0008006" key="4">
    <source>
        <dbReference type="Google" id="ProtNLM"/>
    </source>
</evidence>
<keyword evidence="1" id="KW-0472">Membrane</keyword>
<dbReference type="EMBL" id="FOWD01000014">
    <property type="protein sequence ID" value="SFO24059.1"/>
    <property type="molecule type" value="Genomic_DNA"/>
</dbReference>
<keyword evidence="1" id="KW-0812">Transmembrane</keyword>
<evidence type="ECO:0000313" key="3">
    <source>
        <dbReference type="Proteomes" id="UP000198806"/>
    </source>
</evidence>
<feature type="transmembrane region" description="Helical" evidence="1">
    <location>
        <begin position="88"/>
        <end position="106"/>
    </location>
</feature>
<name>A0A1I5FKC2_9FIRM</name>
<gene>
    <name evidence="2" type="ORF">SAMN04489757_11487</name>
</gene>
<feature type="transmembrane region" description="Helical" evidence="1">
    <location>
        <begin position="37"/>
        <end position="60"/>
    </location>
</feature>
<accession>A0A1I5FKC2</accession>
<evidence type="ECO:0000313" key="2">
    <source>
        <dbReference type="EMBL" id="SFO24059.1"/>
    </source>
</evidence>
<keyword evidence="1" id="KW-1133">Transmembrane helix</keyword>
<organism evidence="2 3">
    <name type="scientific">Anaerocolumna aminovalerica</name>
    <dbReference type="NCBI Taxonomy" id="1527"/>
    <lineage>
        <taxon>Bacteria</taxon>
        <taxon>Bacillati</taxon>
        <taxon>Bacillota</taxon>
        <taxon>Clostridia</taxon>
        <taxon>Lachnospirales</taxon>
        <taxon>Lachnospiraceae</taxon>
        <taxon>Anaerocolumna</taxon>
    </lineage>
</organism>
<dbReference type="Proteomes" id="UP000198806">
    <property type="component" value="Unassembled WGS sequence"/>
</dbReference>
<protein>
    <recommendedName>
        <fullName evidence="4">VanZ like family protein</fullName>
    </recommendedName>
</protein>